<name>A0A1B8B9L1_FUSPO</name>
<dbReference type="EMBL" id="LYXU01000001">
    <property type="protein sequence ID" value="OBS29410.1"/>
    <property type="molecule type" value="Genomic_DNA"/>
</dbReference>
<dbReference type="Proteomes" id="UP000091967">
    <property type="component" value="Unassembled WGS sequence"/>
</dbReference>
<protein>
    <submittedName>
        <fullName evidence="1">Uncharacterized protein</fullName>
    </submittedName>
</protein>
<dbReference type="AlphaFoldDB" id="A0A1B8B9L1"/>
<reference evidence="1 2" key="1">
    <citation type="submission" date="2016-06" db="EMBL/GenBank/DDBJ databases">
        <title>Living apart together: crosstalk between the core and supernumerary genomes in a fungal plant pathogen.</title>
        <authorList>
            <person name="Vanheule A."/>
            <person name="Audenaert K."/>
            <person name="Warris S."/>
            <person name="Van De Geest H."/>
            <person name="Schijlen E."/>
            <person name="Hofte M."/>
            <person name="De Saeger S."/>
            <person name="Haesaert G."/>
            <person name="Waalwijk C."/>
            <person name="Van Der Lee T."/>
        </authorList>
    </citation>
    <scope>NUCLEOTIDE SEQUENCE [LARGE SCALE GENOMIC DNA]</scope>
    <source>
        <strain evidence="1 2">2516</strain>
    </source>
</reference>
<keyword evidence="2" id="KW-1185">Reference proteome</keyword>
<sequence length="128" mass="14241">MHCRISPAARSYQPKSPVITAVIIMFTCTYKEANTPFREIISLLLRIALEGLILRARDQTQCCSNDEIVMATTFTAVIATWDSHVPHWMRISPGIKSNSVSEETTYPELAEGYSNESKCVRAGPFGTT</sequence>
<evidence type="ECO:0000313" key="2">
    <source>
        <dbReference type="Proteomes" id="UP000091967"/>
    </source>
</evidence>
<proteinExistence type="predicted"/>
<gene>
    <name evidence="1" type="ORF">FPOA_03347</name>
</gene>
<comment type="caution">
    <text evidence="1">The sequence shown here is derived from an EMBL/GenBank/DDBJ whole genome shotgun (WGS) entry which is preliminary data.</text>
</comment>
<organism evidence="1 2">
    <name type="scientific">Fusarium poae</name>
    <dbReference type="NCBI Taxonomy" id="36050"/>
    <lineage>
        <taxon>Eukaryota</taxon>
        <taxon>Fungi</taxon>
        <taxon>Dikarya</taxon>
        <taxon>Ascomycota</taxon>
        <taxon>Pezizomycotina</taxon>
        <taxon>Sordariomycetes</taxon>
        <taxon>Hypocreomycetidae</taxon>
        <taxon>Hypocreales</taxon>
        <taxon>Nectriaceae</taxon>
        <taxon>Fusarium</taxon>
    </lineage>
</organism>
<accession>A0A1B8B9L1</accession>
<evidence type="ECO:0000313" key="1">
    <source>
        <dbReference type="EMBL" id="OBS29410.1"/>
    </source>
</evidence>